<keyword evidence="2" id="KW-1185">Reference proteome</keyword>
<dbReference type="Pfam" id="PF16460">
    <property type="entry name" value="Phage_TTP_11"/>
    <property type="match status" value="1"/>
</dbReference>
<dbReference type="Proteomes" id="UP000322553">
    <property type="component" value="Chromosome"/>
</dbReference>
<name>A0A1S1NS96_9GAMM</name>
<proteinExistence type="predicted"/>
<dbReference type="KEGG" id="kuy:FY550_09305"/>
<evidence type="ECO:0000313" key="2">
    <source>
        <dbReference type="Proteomes" id="UP000322553"/>
    </source>
</evidence>
<dbReference type="STRING" id="657387.BH688_05560"/>
<accession>A0A1S1NS96</accession>
<dbReference type="OrthoDB" id="6039265at2"/>
<dbReference type="AlphaFoldDB" id="A0A1S1NS96"/>
<dbReference type="RefSeq" id="WP_070977656.1">
    <property type="nucleotide sequence ID" value="NZ_CP043420.1"/>
</dbReference>
<organism evidence="1 2">
    <name type="scientific">Kushneria phosphatilytica</name>
    <dbReference type="NCBI Taxonomy" id="657387"/>
    <lineage>
        <taxon>Bacteria</taxon>
        <taxon>Pseudomonadati</taxon>
        <taxon>Pseudomonadota</taxon>
        <taxon>Gammaproteobacteria</taxon>
        <taxon>Oceanospirillales</taxon>
        <taxon>Halomonadaceae</taxon>
        <taxon>Kushneria</taxon>
    </lineage>
</organism>
<dbReference type="Gene3D" id="4.10.410.40">
    <property type="match status" value="1"/>
</dbReference>
<protein>
    <submittedName>
        <fullName evidence="1">Uncharacterized protein</fullName>
    </submittedName>
</protein>
<dbReference type="InterPro" id="IPR032495">
    <property type="entry name" value="Phage_TTP_11"/>
</dbReference>
<evidence type="ECO:0000313" key="1">
    <source>
        <dbReference type="EMBL" id="QEL11313.1"/>
    </source>
</evidence>
<sequence length="169" mass="18405">MSGVKTQGTQLYMHDRQNGEIVEVGCIDSLDGISSPRDQIETTCLANQDREYEAGLRTPGAATFTINTDLQDESHIAVYDHYDRGDKTDFFVGWSDGTEAPSLESDSASVTLPETRSWIRFEAYISEYPFTFNQNDVVQSSVSAQISGRINAIPKTADTDSGSGSTSGS</sequence>
<dbReference type="EMBL" id="CP043420">
    <property type="protein sequence ID" value="QEL11313.1"/>
    <property type="molecule type" value="Genomic_DNA"/>
</dbReference>
<gene>
    <name evidence="1" type="ORF">FY550_09305</name>
</gene>
<reference evidence="1 2" key="1">
    <citation type="submission" date="2019-08" db="EMBL/GenBank/DDBJ databases">
        <title>Complete genome sequence of Kushneria sp. YCWA18, a halophilic phosphate-solubilizing bacterium isolated from Daqiao saltern in China.</title>
        <authorList>
            <person name="Du G.-X."/>
            <person name="Qu L.-Y."/>
        </authorList>
    </citation>
    <scope>NUCLEOTIDE SEQUENCE [LARGE SCALE GENOMIC DNA]</scope>
    <source>
        <strain evidence="1 2">YCWA18</strain>
    </source>
</reference>